<dbReference type="InParanoid" id="A0A067RKV9"/>
<dbReference type="AlphaFoldDB" id="A0A067RKV9"/>
<evidence type="ECO:0000313" key="2">
    <source>
        <dbReference type="Proteomes" id="UP000027135"/>
    </source>
</evidence>
<organism evidence="1 2">
    <name type="scientific">Zootermopsis nevadensis</name>
    <name type="common">Dampwood termite</name>
    <dbReference type="NCBI Taxonomy" id="136037"/>
    <lineage>
        <taxon>Eukaryota</taxon>
        <taxon>Metazoa</taxon>
        <taxon>Ecdysozoa</taxon>
        <taxon>Arthropoda</taxon>
        <taxon>Hexapoda</taxon>
        <taxon>Insecta</taxon>
        <taxon>Pterygota</taxon>
        <taxon>Neoptera</taxon>
        <taxon>Polyneoptera</taxon>
        <taxon>Dictyoptera</taxon>
        <taxon>Blattodea</taxon>
        <taxon>Blattoidea</taxon>
        <taxon>Termitoidae</taxon>
        <taxon>Termopsidae</taxon>
        <taxon>Zootermopsis</taxon>
    </lineage>
</organism>
<gene>
    <name evidence="1" type="ORF">L798_03637</name>
</gene>
<dbReference type="Proteomes" id="UP000027135">
    <property type="component" value="Unassembled WGS sequence"/>
</dbReference>
<protein>
    <submittedName>
        <fullName evidence="1">Uncharacterized protein</fullName>
    </submittedName>
</protein>
<dbReference type="EMBL" id="KK852567">
    <property type="protein sequence ID" value="KDR21230.1"/>
    <property type="molecule type" value="Genomic_DNA"/>
</dbReference>
<accession>A0A067RKV9</accession>
<name>A0A067RKV9_ZOONE</name>
<keyword evidence="2" id="KW-1185">Reference proteome</keyword>
<reference evidence="1 2" key="1">
    <citation type="journal article" date="2014" name="Nat. Commun.">
        <title>Molecular traces of alternative social organization in a termite genome.</title>
        <authorList>
            <person name="Terrapon N."/>
            <person name="Li C."/>
            <person name="Robertson H.M."/>
            <person name="Ji L."/>
            <person name="Meng X."/>
            <person name="Booth W."/>
            <person name="Chen Z."/>
            <person name="Childers C.P."/>
            <person name="Glastad K.M."/>
            <person name="Gokhale K."/>
            <person name="Gowin J."/>
            <person name="Gronenberg W."/>
            <person name="Hermansen R.A."/>
            <person name="Hu H."/>
            <person name="Hunt B.G."/>
            <person name="Huylmans A.K."/>
            <person name="Khalil S.M."/>
            <person name="Mitchell R.D."/>
            <person name="Munoz-Torres M.C."/>
            <person name="Mustard J.A."/>
            <person name="Pan H."/>
            <person name="Reese J.T."/>
            <person name="Scharf M.E."/>
            <person name="Sun F."/>
            <person name="Vogel H."/>
            <person name="Xiao J."/>
            <person name="Yang W."/>
            <person name="Yang Z."/>
            <person name="Yang Z."/>
            <person name="Zhou J."/>
            <person name="Zhu J."/>
            <person name="Brent C.S."/>
            <person name="Elsik C.G."/>
            <person name="Goodisman M.A."/>
            <person name="Liberles D.A."/>
            <person name="Roe R.M."/>
            <person name="Vargo E.L."/>
            <person name="Vilcinskas A."/>
            <person name="Wang J."/>
            <person name="Bornberg-Bauer E."/>
            <person name="Korb J."/>
            <person name="Zhang G."/>
            <person name="Liebig J."/>
        </authorList>
    </citation>
    <scope>NUCLEOTIDE SEQUENCE [LARGE SCALE GENOMIC DNA]</scope>
    <source>
        <tissue evidence="1">Whole organism</tissue>
    </source>
</reference>
<sequence>MDSAESEVLTAASTKMTVFWVVAPRGLTDVYRCRDPPFCLAMMDEAARTYETSATTQKTNEFHFSNRRVISVAYFSFTPVSAAKLQIQIFNRRDKANIRAPLDFPTAIPAEVSDAVLLEMEDGARKSETTAELSGPPCSAREKESGGVGFIDYLSPGWEITLLPTRTSDVPLLVVLPTPSHCPELTPSSESCQFAQKLSAPPDRFLQTAIASADPDSDP</sequence>
<proteinExistence type="predicted"/>
<evidence type="ECO:0000313" key="1">
    <source>
        <dbReference type="EMBL" id="KDR21230.1"/>
    </source>
</evidence>